<dbReference type="Proteomes" id="UP001180487">
    <property type="component" value="Unassembled WGS sequence"/>
</dbReference>
<dbReference type="PANTHER" id="PTHR36505:SF1">
    <property type="entry name" value="BLR1072 PROTEIN"/>
    <property type="match status" value="1"/>
</dbReference>
<dbReference type="RefSeq" id="WP_310371454.1">
    <property type="nucleotide sequence ID" value="NZ_JAVDXT010000001.1"/>
</dbReference>
<gene>
    <name evidence="2" type="ORF">J2X19_001150</name>
</gene>
<name>A0ABU2C578_9BURK</name>
<reference evidence="2 3" key="1">
    <citation type="submission" date="2023-07" db="EMBL/GenBank/DDBJ databases">
        <title>Sorghum-associated microbial communities from plants grown in Nebraska, USA.</title>
        <authorList>
            <person name="Schachtman D."/>
        </authorList>
    </citation>
    <scope>NUCLEOTIDE SEQUENCE [LARGE SCALE GENOMIC DNA]</scope>
    <source>
        <strain evidence="2 3">BE313</strain>
    </source>
</reference>
<evidence type="ECO:0000259" key="1">
    <source>
        <dbReference type="Pfam" id="PF05239"/>
    </source>
</evidence>
<accession>A0ABU2C578</accession>
<dbReference type="InterPro" id="IPR027275">
    <property type="entry name" value="PRC-brl_dom"/>
</dbReference>
<dbReference type="InterPro" id="IPR011033">
    <property type="entry name" value="PRC_barrel-like_sf"/>
</dbReference>
<protein>
    <submittedName>
        <fullName evidence="2">Sporulation protein YlmC with PRC-barrel domain</fullName>
    </submittedName>
</protein>
<evidence type="ECO:0000313" key="2">
    <source>
        <dbReference type="EMBL" id="MDR7376492.1"/>
    </source>
</evidence>
<comment type="caution">
    <text evidence="2">The sequence shown here is derived from an EMBL/GenBank/DDBJ whole genome shotgun (WGS) entry which is preliminary data.</text>
</comment>
<dbReference type="EMBL" id="JAVDXT010000001">
    <property type="protein sequence ID" value="MDR7376492.1"/>
    <property type="molecule type" value="Genomic_DNA"/>
</dbReference>
<evidence type="ECO:0000313" key="3">
    <source>
        <dbReference type="Proteomes" id="UP001180487"/>
    </source>
</evidence>
<proteinExistence type="predicted"/>
<dbReference type="Pfam" id="PF05239">
    <property type="entry name" value="PRC"/>
    <property type="match status" value="1"/>
</dbReference>
<feature type="domain" description="PRC-barrel" evidence="1">
    <location>
        <begin position="32"/>
        <end position="110"/>
    </location>
</feature>
<sequence>MNYEDRDTYGMYKGPVVASDGEPATHRGPGPELMGANTLVGNDVYNQLDEDLGDIKEIMLDMRTGRVSYAVLSFGGFLGLGEKLFAVPWAALTLDTVNKRFTLNVNKDQLETAPGFDKDDWPDMSDPTWASGIHAYYGTQPHVDDTRL</sequence>
<dbReference type="Gene3D" id="2.30.30.240">
    <property type="entry name" value="PRC-barrel domain"/>
    <property type="match status" value="1"/>
</dbReference>
<keyword evidence="3" id="KW-1185">Reference proteome</keyword>
<organism evidence="2 3">
    <name type="scientific">Rhodoferax ferrireducens</name>
    <dbReference type="NCBI Taxonomy" id="192843"/>
    <lineage>
        <taxon>Bacteria</taxon>
        <taxon>Pseudomonadati</taxon>
        <taxon>Pseudomonadota</taxon>
        <taxon>Betaproteobacteria</taxon>
        <taxon>Burkholderiales</taxon>
        <taxon>Comamonadaceae</taxon>
        <taxon>Rhodoferax</taxon>
    </lineage>
</organism>
<dbReference type="SUPFAM" id="SSF50346">
    <property type="entry name" value="PRC-barrel domain"/>
    <property type="match status" value="1"/>
</dbReference>
<dbReference type="PANTHER" id="PTHR36505">
    <property type="entry name" value="BLR1072 PROTEIN"/>
    <property type="match status" value="1"/>
</dbReference>